<dbReference type="InterPro" id="IPR014729">
    <property type="entry name" value="Rossmann-like_a/b/a_fold"/>
</dbReference>
<keyword evidence="2" id="KW-0067">ATP-binding</keyword>
<dbReference type="PANTHER" id="PTHR37825">
    <property type="entry name" value="TRNA(MET) CYTIDINE ACETATE LIGASE"/>
    <property type="match status" value="1"/>
</dbReference>
<keyword evidence="2" id="KW-0694">RNA-binding</keyword>
<dbReference type="GO" id="GO:0005737">
    <property type="term" value="C:cytoplasm"/>
    <property type="evidence" value="ECO:0007669"/>
    <property type="project" value="UniProtKB-SubCell"/>
</dbReference>
<dbReference type="GO" id="GO:0016879">
    <property type="term" value="F:ligase activity, forming carbon-nitrogen bonds"/>
    <property type="evidence" value="ECO:0007669"/>
    <property type="project" value="UniProtKB-UniRule"/>
</dbReference>
<keyword evidence="1 2" id="KW-0819">tRNA processing</keyword>
<dbReference type="InterPro" id="IPR008513">
    <property type="entry name" value="tRNA(Met)_cyd_acetate_ligase"/>
</dbReference>
<sequence length="416" mass="47442">MKVLGLITEYNPFHNGHKYHLETSIKQTNATHTVVVMSGNFLQRGEPAITNKWVRAEMAVREGADLVIEMPVSYACNSAEFFSYGGVSLLNNLNAVDTMSFGSEAGDIHKLKLISQILANEPQQYKENLKSFLSEGISFPRAREKALDKYFSNEHLNDILHSPNNILGIEYIKSLIKLKSPIIPYTFTRIKAHYHSEKIQANICSATAIRAYLSETDHKISHLTNVMPMPSFHLLQKCIADGFGPIHYDAFDKLILYTLRTCSKSNLKMIMDVTEGLENRIKEASLKAVNLQELLHLSKTKRYTRTRLQRIFIHALLGIHKVHIDQFNQSGGPRYARILAFSEKGRVLLKKLKKTSQIPILTNINKQNLDDPIARQMLSFDTLATDIYNLVYPKVMHQIGGSDFYKKPYYYSPTKY</sequence>
<comment type="catalytic activity">
    <reaction evidence="2">
        <text>cytidine(34) in elongator tRNA(Met) + acetate + ATP = N(4)-acetylcytidine(34) in elongator tRNA(Met) + AMP + diphosphate</text>
        <dbReference type="Rhea" id="RHEA:58144"/>
        <dbReference type="Rhea" id="RHEA-COMP:10693"/>
        <dbReference type="Rhea" id="RHEA-COMP:10694"/>
        <dbReference type="ChEBI" id="CHEBI:30089"/>
        <dbReference type="ChEBI" id="CHEBI:30616"/>
        <dbReference type="ChEBI" id="CHEBI:33019"/>
        <dbReference type="ChEBI" id="CHEBI:74900"/>
        <dbReference type="ChEBI" id="CHEBI:82748"/>
        <dbReference type="ChEBI" id="CHEBI:456215"/>
    </reaction>
</comment>
<feature type="binding site" evidence="2">
    <location>
        <position position="164"/>
    </location>
    <ligand>
        <name>ATP</name>
        <dbReference type="ChEBI" id="CHEBI:30616"/>
    </ligand>
</feature>
<dbReference type="AlphaFoldDB" id="A0A4R2L554"/>
<dbReference type="NCBIfam" id="NF010191">
    <property type="entry name" value="PRK13670.1"/>
    <property type="match status" value="1"/>
</dbReference>
<organism evidence="3 4">
    <name type="scientific">Marinisporobacter balticus</name>
    <dbReference type="NCBI Taxonomy" id="2018667"/>
    <lineage>
        <taxon>Bacteria</taxon>
        <taxon>Bacillati</taxon>
        <taxon>Bacillota</taxon>
        <taxon>Clostridia</taxon>
        <taxon>Peptostreptococcales</taxon>
        <taxon>Thermotaleaceae</taxon>
        <taxon>Marinisporobacter</taxon>
    </lineage>
</organism>
<dbReference type="GO" id="GO:0016740">
    <property type="term" value="F:transferase activity"/>
    <property type="evidence" value="ECO:0007669"/>
    <property type="project" value="UniProtKB-KW"/>
</dbReference>
<keyword evidence="4" id="KW-1185">Reference proteome</keyword>
<reference evidence="3 4" key="1">
    <citation type="submission" date="2019-03" db="EMBL/GenBank/DDBJ databases">
        <title>Genomic Encyclopedia of Type Strains, Phase IV (KMG-IV): sequencing the most valuable type-strain genomes for metagenomic binning, comparative biology and taxonomic classification.</title>
        <authorList>
            <person name="Goeker M."/>
        </authorList>
    </citation>
    <scope>NUCLEOTIDE SEQUENCE [LARGE SCALE GENOMIC DNA]</scope>
    <source>
        <strain evidence="3 4">DSM 102940</strain>
    </source>
</reference>
<dbReference type="GO" id="GO:0006400">
    <property type="term" value="P:tRNA modification"/>
    <property type="evidence" value="ECO:0007669"/>
    <property type="project" value="UniProtKB-UniRule"/>
</dbReference>
<gene>
    <name evidence="2" type="primary">tmcAL</name>
    <name evidence="3" type="ORF">EV214_10346</name>
</gene>
<name>A0A4R2L554_9FIRM</name>
<evidence type="ECO:0000313" key="3">
    <source>
        <dbReference type="EMBL" id="TCO78996.1"/>
    </source>
</evidence>
<comment type="function">
    <text evidence="2">Catalyzes the formation of N(4)-acetylcytidine (ac(4)C) at the wobble position of elongator tRNA(Met), using acetate and ATP as substrates. First activates an acetate ion to form acetyladenylate (Ac-AMP) and then transfers the acetyl group to tRNA to form ac(4)C34.</text>
</comment>
<protein>
    <recommendedName>
        <fullName evidence="2">tRNA(Met) cytidine acetate ligase</fullName>
        <ecNumber evidence="2">6.3.4.-</ecNumber>
    </recommendedName>
</protein>
<dbReference type="Pfam" id="PF05636">
    <property type="entry name" value="HIGH_NTase1"/>
    <property type="match status" value="1"/>
</dbReference>
<dbReference type="EC" id="6.3.4.-" evidence="2"/>
<dbReference type="GO" id="GO:0000049">
    <property type="term" value="F:tRNA binding"/>
    <property type="evidence" value="ECO:0007669"/>
    <property type="project" value="UniProtKB-KW"/>
</dbReference>
<feature type="binding site" evidence="2">
    <location>
        <position position="102"/>
    </location>
    <ligand>
        <name>ATP</name>
        <dbReference type="ChEBI" id="CHEBI:30616"/>
    </ligand>
</feature>
<keyword evidence="2" id="KW-0820">tRNA-binding</keyword>
<dbReference type="OrthoDB" id="9769796at2"/>
<evidence type="ECO:0000256" key="2">
    <source>
        <dbReference type="HAMAP-Rule" id="MF_01539"/>
    </source>
</evidence>
<dbReference type="RefSeq" id="WP_132242632.1">
    <property type="nucleotide sequence ID" value="NZ_SLWV01000003.1"/>
</dbReference>
<evidence type="ECO:0000256" key="1">
    <source>
        <dbReference type="ARBA" id="ARBA00022694"/>
    </source>
</evidence>
<comment type="subcellular location">
    <subcellularLocation>
        <location evidence="2">Cytoplasm</location>
    </subcellularLocation>
</comment>
<dbReference type="Gene3D" id="3.40.50.620">
    <property type="entry name" value="HUPs"/>
    <property type="match status" value="1"/>
</dbReference>
<dbReference type="PANTHER" id="PTHR37825:SF1">
    <property type="entry name" value="TRNA(MET) CYTIDINE ACETATE LIGASE"/>
    <property type="match status" value="1"/>
</dbReference>
<keyword evidence="3" id="KW-0808">Transferase</keyword>
<dbReference type="HAMAP" id="MF_01539">
    <property type="entry name" value="TmcAL"/>
    <property type="match status" value="1"/>
</dbReference>
<dbReference type="SUPFAM" id="SSF52374">
    <property type="entry name" value="Nucleotidylyl transferase"/>
    <property type="match status" value="1"/>
</dbReference>
<keyword evidence="2" id="KW-0547">Nucleotide-binding</keyword>
<proteinExistence type="inferred from homology"/>
<comment type="similarity">
    <text evidence="2">Belongs to the TmcAL family.</text>
</comment>
<feature type="binding site" evidence="2">
    <location>
        <begin position="189"/>
        <end position="190"/>
    </location>
    <ligand>
        <name>ATP</name>
        <dbReference type="ChEBI" id="CHEBI:30616"/>
    </ligand>
</feature>
<comment type="caution">
    <text evidence="3">The sequence shown here is derived from an EMBL/GenBank/DDBJ whole genome shotgun (WGS) entry which is preliminary data.</text>
</comment>
<dbReference type="GO" id="GO:0005524">
    <property type="term" value="F:ATP binding"/>
    <property type="evidence" value="ECO:0007669"/>
    <property type="project" value="UniProtKB-KW"/>
</dbReference>
<accession>A0A4R2L554</accession>
<evidence type="ECO:0000313" key="4">
    <source>
        <dbReference type="Proteomes" id="UP000294919"/>
    </source>
</evidence>
<feature type="binding site" evidence="2">
    <location>
        <begin position="7"/>
        <end position="20"/>
    </location>
    <ligand>
        <name>ATP</name>
        <dbReference type="ChEBI" id="CHEBI:30616"/>
    </ligand>
</feature>
<dbReference type="Proteomes" id="UP000294919">
    <property type="component" value="Unassembled WGS sequence"/>
</dbReference>
<keyword evidence="2" id="KW-0963">Cytoplasm</keyword>
<keyword evidence="2" id="KW-0436">Ligase</keyword>
<dbReference type="EMBL" id="SLWV01000003">
    <property type="protein sequence ID" value="TCO78996.1"/>
    <property type="molecule type" value="Genomic_DNA"/>
</dbReference>